<dbReference type="InterPro" id="IPR036390">
    <property type="entry name" value="WH_DNA-bd_sf"/>
</dbReference>
<gene>
    <name evidence="6" type="ORF">GTO87_07705</name>
</gene>
<dbReference type="RefSeq" id="WP_180848671.1">
    <property type="nucleotide sequence ID" value="NZ_CP047418.1"/>
</dbReference>
<feature type="domain" description="HTH lysR-type" evidence="5">
    <location>
        <begin position="1"/>
        <end position="58"/>
    </location>
</feature>
<evidence type="ECO:0000259" key="5">
    <source>
        <dbReference type="PROSITE" id="PS50931"/>
    </source>
</evidence>
<evidence type="ECO:0000256" key="3">
    <source>
        <dbReference type="ARBA" id="ARBA00023125"/>
    </source>
</evidence>
<dbReference type="SUPFAM" id="SSF53850">
    <property type="entry name" value="Periplasmic binding protein-like II"/>
    <property type="match status" value="1"/>
</dbReference>
<dbReference type="CDD" id="cd05466">
    <property type="entry name" value="PBP2_LTTR_substrate"/>
    <property type="match status" value="1"/>
</dbReference>
<dbReference type="GO" id="GO:0003700">
    <property type="term" value="F:DNA-binding transcription factor activity"/>
    <property type="evidence" value="ECO:0007669"/>
    <property type="project" value="InterPro"/>
</dbReference>
<protein>
    <submittedName>
        <fullName evidence="6">LysR family transcriptional regulator</fullName>
    </submittedName>
</protein>
<dbReference type="InterPro" id="IPR050950">
    <property type="entry name" value="HTH-type_LysR_regulators"/>
</dbReference>
<dbReference type="SUPFAM" id="SSF46785">
    <property type="entry name" value="Winged helix' DNA-binding domain"/>
    <property type="match status" value="1"/>
</dbReference>
<dbReference type="PROSITE" id="PS50931">
    <property type="entry name" value="HTH_LYSR"/>
    <property type="match status" value="1"/>
</dbReference>
<accession>A0A7H9ELA9</accession>
<dbReference type="EMBL" id="CP047418">
    <property type="protein sequence ID" value="QLL78474.1"/>
    <property type="molecule type" value="Genomic_DNA"/>
</dbReference>
<keyword evidence="2" id="KW-0805">Transcription regulation</keyword>
<dbReference type="InterPro" id="IPR036388">
    <property type="entry name" value="WH-like_DNA-bd_sf"/>
</dbReference>
<dbReference type="PANTHER" id="PTHR30419">
    <property type="entry name" value="HTH-TYPE TRANSCRIPTIONAL REGULATOR YBHD"/>
    <property type="match status" value="1"/>
</dbReference>
<dbReference type="FunFam" id="1.10.10.10:FF:000001">
    <property type="entry name" value="LysR family transcriptional regulator"/>
    <property type="match status" value="1"/>
</dbReference>
<dbReference type="Gene3D" id="1.10.10.10">
    <property type="entry name" value="Winged helix-like DNA-binding domain superfamily/Winged helix DNA-binding domain"/>
    <property type="match status" value="1"/>
</dbReference>
<dbReference type="AlphaFoldDB" id="A0A7H9ELA9"/>
<evidence type="ECO:0000313" key="7">
    <source>
        <dbReference type="Proteomes" id="UP000510886"/>
    </source>
</evidence>
<dbReference type="PRINTS" id="PR00039">
    <property type="entry name" value="HTHLYSR"/>
</dbReference>
<evidence type="ECO:0000313" key="6">
    <source>
        <dbReference type="EMBL" id="QLL78474.1"/>
    </source>
</evidence>
<evidence type="ECO:0000256" key="1">
    <source>
        <dbReference type="ARBA" id="ARBA00009437"/>
    </source>
</evidence>
<dbReference type="PANTHER" id="PTHR30419:SF25">
    <property type="entry name" value="HTH-TYPE TRANSCRIPTIONAL REGULATOR YTLI"/>
    <property type="match status" value="1"/>
</dbReference>
<proteinExistence type="inferred from homology"/>
<dbReference type="Gene3D" id="3.40.190.290">
    <property type="match status" value="1"/>
</dbReference>
<keyword evidence="3" id="KW-0238">DNA-binding</keyword>
<dbReference type="InterPro" id="IPR005119">
    <property type="entry name" value="LysR_subst-bd"/>
</dbReference>
<dbReference type="Pfam" id="PF00126">
    <property type="entry name" value="HTH_1"/>
    <property type="match status" value="1"/>
</dbReference>
<dbReference type="KEGG" id="lsw:GTO87_07705"/>
<reference evidence="6 7" key="1">
    <citation type="submission" date="2020-01" db="EMBL/GenBank/DDBJ databases">
        <title>Complete and circular genome sequences of six lactobacillus isolates from horses.</title>
        <authorList>
            <person name="Hassan H.M."/>
        </authorList>
    </citation>
    <scope>NUCLEOTIDE SEQUENCE [LARGE SCALE GENOMIC DNA]</scope>
    <source>
        <strain evidence="6 7">1A</strain>
    </source>
</reference>
<evidence type="ECO:0000256" key="4">
    <source>
        <dbReference type="ARBA" id="ARBA00023163"/>
    </source>
</evidence>
<dbReference type="InterPro" id="IPR000847">
    <property type="entry name" value="LysR_HTH_N"/>
</dbReference>
<evidence type="ECO:0000256" key="2">
    <source>
        <dbReference type="ARBA" id="ARBA00023015"/>
    </source>
</evidence>
<dbReference type="GO" id="GO:0003677">
    <property type="term" value="F:DNA binding"/>
    <property type="evidence" value="ECO:0007669"/>
    <property type="project" value="UniProtKB-KW"/>
</dbReference>
<dbReference type="Proteomes" id="UP000510886">
    <property type="component" value="Chromosome"/>
</dbReference>
<name>A0A7H9ELA9_9LACO</name>
<keyword evidence="4" id="KW-0804">Transcription</keyword>
<sequence>MKIQKLVTFVNLATTLNFSQTAEQLYITQSSVSKHLKALEKELQVSLFERTSRKVTLSEYGKLMLPYAQKILNDYQGMTTALTNYTNATINNISLAAIPTLTSYQAFTAITEYMQTFPEVKLKLEETETSLIPKRLLGGQNDFAFTRVFDQIDPVFDSIVTETDHFAVFVSEHNPLSELHQISLEDLRDEKFVLLAEKTNLFTPIIRHCQNHGFSPNVIYRGERVSSIIDMVQSNIGITILMSKSVPVDKPGIVALPLIDALDSHLVFLKRAHDKYTPQQLSFWNYLQKYFDSKQE</sequence>
<dbReference type="Pfam" id="PF03466">
    <property type="entry name" value="LysR_substrate"/>
    <property type="match status" value="1"/>
</dbReference>
<comment type="similarity">
    <text evidence="1">Belongs to the LysR transcriptional regulatory family.</text>
</comment>
<dbReference type="GO" id="GO:0005829">
    <property type="term" value="C:cytosol"/>
    <property type="evidence" value="ECO:0007669"/>
    <property type="project" value="TreeGrafter"/>
</dbReference>
<organism evidence="6 7">
    <name type="scientific">Ligilactobacillus saerimneri</name>
    <dbReference type="NCBI Taxonomy" id="228229"/>
    <lineage>
        <taxon>Bacteria</taxon>
        <taxon>Bacillati</taxon>
        <taxon>Bacillota</taxon>
        <taxon>Bacilli</taxon>
        <taxon>Lactobacillales</taxon>
        <taxon>Lactobacillaceae</taxon>
        <taxon>Ligilactobacillus</taxon>
    </lineage>
</organism>